<protein>
    <submittedName>
        <fullName evidence="2">Uncharacterized protein LOC142177040</fullName>
    </submittedName>
</protein>
<sequence length="266" mass="30897">MLNQITVIVPFVEALEKMQGYAKFMKDLVIKKKNVNFETVKVTHQCNAIISLAGVKTMEDLRAFIILYTIGMTSFAKVLYYLGASINLMPYTVFKRLGLGDPRPTSMKLLMADQTLKKPLRVIDDILVNEGRFYFSADFVILDCEVDRELPIKLGRLYLATRWAICNVEPGELKFRLNDDEEIFYIQKSMKQSHAYGVISVIDIVDEVVDEDMQEMCHDQSLRTVPLDSNNYSMDKLWFQSFEKASLYKRRKKYLYIGKSRRKSFT</sequence>
<evidence type="ECO:0000313" key="1">
    <source>
        <dbReference type="Proteomes" id="UP000790787"/>
    </source>
</evidence>
<dbReference type="Proteomes" id="UP000790787">
    <property type="component" value="Chromosome 23"/>
</dbReference>
<accession>A0AC58TWL1</accession>
<keyword evidence="1" id="KW-1185">Reference proteome</keyword>
<gene>
    <name evidence="2" type="primary">LOC142177040</name>
</gene>
<dbReference type="RefSeq" id="XP_075101601.1">
    <property type="nucleotide sequence ID" value="XM_075245500.1"/>
</dbReference>
<organism evidence="1 2">
    <name type="scientific">Nicotiana tabacum</name>
    <name type="common">Common tobacco</name>
    <dbReference type="NCBI Taxonomy" id="4097"/>
    <lineage>
        <taxon>Eukaryota</taxon>
        <taxon>Viridiplantae</taxon>
        <taxon>Streptophyta</taxon>
        <taxon>Embryophyta</taxon>
        <taxon>Tracheophyta</taxon>
        <taxon>Spermatophyta</taxon>
        <taxon>Magnoliopsida</taxon>
        <taxon>eudicotyledons</taxon>
        <taxon>Gunneridae</taxon>
        <taxon>Pentapetalae</taxon>
        <taxon>asterids</taxon>
        <taxon>lamiids</taxon>
        <taxon>Solanales</taxon>
        <taxon>Solanaceae</taxon>
        <taxon>Nicotianoideae</taxon>
        <taxon>Nicotianeae</taxon>
        <taxon>Nicotiana</taxon>
    </lineage>
</organism>
<name>A0AC58TWL1_TOBAC</name>
<reference evidence="1" key="1">
    <citation type="journal article" date="2014" name="Nat. Commun.">
        <title>The tobacco genome sequence and its comparison with those of tomato and potato.</title>
        <authorList>
            <person name="Sierro N."/>
            <person name="Battey J.N."/>
            <person name="Ouadi S."/>
            <person name="Bakaher N."/>
            <person name="Bovet L."/>
            <person name="Willig A."/>
            <person name="Goepfert S."/>
            <person name="Peitsch M.C."/>
            <person name="Ivanov N.V."/>
        </authorList>
    </citation>
    <scope>NUCLEOTIDE SEQUENCE [LARGE SCALE GENOMIC DNA]</scope>
</reference>
<reference evidence="2" key="2">
    <citation type="submission" date="2025-08" db="UniProtKB">
        <authorList>
            <consortium name="RefSeq"/>
        </authorList>
    </citation>
    <scope>IDENTIFICATION</scope>
    <source>
        <tissue evidence="2">Leaf</tissue>
    </source>
</reference>
<evidence type="ECO:0000313" key="2">
    <source>
        <dbReference type="RefSeq" id="XP_075101601.1"/>
    </source>
</evidence>
<proteinExistence type="predicted"/>